<proteinExistence type="predicted"/>
<accession>A0A4R7J1J4</accession>
<dbReference type="InterPro" id="IPR046112">
    <property type="entry name" value="DUF6049"/>
</dbReference>
<keyword evidence="4" id="KW-1185">Reference proteome</keyword>
<name>A0A4R7J1J4_9ACTN</name>
<protein>
    <submittedName>
        <fullName evidence="3">Uncharacterized protein</fullName>
    </submittedName>
</protein>
<dbReference type="EMBL" id="SOAW01000002">
    <property type="protein sequence ID" value="TDT30980.1"/>
    <property type="molecule type" value="Genomic_DNA"/>
</dbReference>
<dbReference type="Pfam" id="PF19516">
    <property type="entry name" value="DUF6049"/>
    <property type="match status" value="1"/>
</dbReference>
<dbReference type="RefSeq" id="WP_133755311.1">
    <property type="nucleotide sequence ID" value="NZ_SOAW01000002.1"/>
</dbReference>
<dbReference type="AlphaFoldDB" id="A0A4R7J1J4"/>
<feature type="compositionally biased region" description="Polar residues" evidence="1">
    <location>
        <begin position="691"/>
        <end position="702"/>
    </location>
</feature>
<evidence type="ECO:0000256" key="2">
    <source>
        <dbReference type="SAM" id="Phobius"/>
    </source>
</evidence>
<keyword evidence="2" id="KW-1133">Transmembrane helix</keyword>
<evidence type="ECO:0000313" key="3">
    <source>
        <dbReference type="EMBL" id="TDT30980.1"/>
    </source>
</evidence>
<feature type="region of interest" description="Disordered" evidence="1">
    <location>
        <begin position="674"/>
        <end position="702"/>
    </location>
</feature>
<sequence length="702" mass="74244">MRSAAFPEPVPRRGLSRVYAALAALCLATLGIGTVQTLGPAETPTAQAAETELIEVEVESFEPALPARDGELTISGTLTNTSDSAIANVRPYLWRNQGPLTNRASLDPVLEGTLPSEGRVFVDGAFENVTDDRGPMQPGEELPFTVTAKIEDLDLPRASGVYPVGVDVLGQVDNGAVSVPGQTRLLLPLPAEGATEPEPSKITSVVMFNAEPTMYAPGQFINDDLAAEVSRGGRLATLLETARTEGISWAIDPSLYDELTAMAQGYQVRDEQGNLTEGSGSAVAARWLADFDALNDSVGFRLPYAGVDAEAAIVNEQPELIDRAAELGATSDLGGLPVLEWFDDGMIDLDTLEATTGLDPTVVLTSNADSAHRLLQSPADTEAPLVRYDPLAYAGGPEGTSDAHRRQRLLAESYIDARSQPSGGGTVRVITTAEQARADVAAEAPWVERLSLTELLGTDPNEWSETFSGSTSEPLTPEQLELMAGIEERSDSYIGAQSDPEDSAQSITHALARASSTTWRGRAEAQAEFLAPVQARIEAFFGGDELSLEATSRVTMDDQQGLFPVTISSQLDEPVNVAVIFTSSNDARLSIPDTEVVRVPPGESVTVDARPKAATNGTVPVVAHLVTPDRTEIGPGVEIEVQATRLGAVGWVIVAVSGVVLVVSTLLRIRQVRRHGKAPAETATDDDPVPTETTSAPSGAAR</sequence>
<dbReference type="Proteomes" id="UP000295371">
    <property type="component" value="Unassembled WGS sequence"/>
</dbReference>
<keyword evidence="2" id="KW-0812">Transmembrane</keyword>
<evidence type="ECO:0000256" key="1">
    <source>
        <dbReference type="SAM" id="MobiDB-lite"/>
    </source>
</evidence>
<reference evidence="3 4" key="1">
    <citation type="submission" date="2019-03" db="EMBL/GenBank/DDBJ databases">
        <title>Genomic Encyclopedia of Archaeal and Bacterial Type Strains, Phase II (KMG-II): from individual species to whole genera.</title>
        <authorList>
            <person name="Goeker M."/>
        </authorList>
    </citation>
    <scope>NUCLEOTIDE SEQUENCE [LARGE SCALE GENOMIC DNA]</scope>
    <source>
        <strain evidence="3 4">DSM 24323</strain>
    </source>
</reference>
<organism evidence="3 4">
    <name type="scientific">Naumannella halotolerans</name>
    <dbReference type="NCBI Taxonomy" id="993414"/>
    <lineage>
        <taxon>Bacteria</taxon>
        <taxon>Bacillati</taxon>
        <taxon>Actinomycetota</taxon>
        <taxon>Actinomycetes</taxon>
        <taxon>Propionibacteriales</taxon>
        <taxon>Propionibacteriaceae</taxon>
        <taxon>Naumannella</taxon>
    </lineage>
</organism>
<dbReference type="OrthoDB" id="5185072at2"/>
<evidence type="ECO:0000313" key="4">
    <source>
        <dbReference type="Proteomes" id="UP000295371"/>
    </source>
</evidence>
<gene>
    <name evidence="3" type="ORF">CLV29_2389</name>
</gene>
<feature type="transmembrane region" description="Helical" evidence="2">
    <location>
        <begin position="648"/>
        <end position="667"/>
    </location>
</feature>
<comment type="caution">
    <text evidence="3">The sequence shown here is derived from an EMBL/GenBank/DDBJ whole genome shotgun (WGS) entry which is preliminary data.</text>
</comment>
<keyword evidence="2" id="KW-0472">Membrane</keyword>